<feature type="domain" description="Copper-fist" evidence="8">
    <location>
        <begin position="35"/>
        <end position="83"/>
    </location>
</feature>
<evidence type="ECO:0000313" key="10">
    <source>
        <dbReference type="Proteomes" id="UP000053593"/>
    </source>
</evidence>
<dbReference type="Pfam" id="PF04082">
    <property type="entry name" value="Fungal_trans"/>
    <property type="match status" value="1"/>
</dbReference>
<dbReference type="OrthoDB" id="2309723at2759"/>
<evidence type="ECO:0000259" key="8">
    <source>
        <dbReference type="PROSITE" id="PS50073"/>
    </source>
</evidence>
<reference evidence="9 10" key="1">
    <citation type="submission" date="2014-04" db="EMBL/GenBank/DDBJ databases">
        <title>Evolutionary Origins and Diversification of the Mycorrhizal Mutualists.</title>
        <authorList>
            <consortium name="DOE Joint Genome Institute"/>
            <consortium name="Mycorrhizal Genomics Consortium"/>
            <person name="Kohler A."/>
            <person name="Kuo A."/>
            <person name="Nagy L.G."/>
            <person name="Floudas D."/>
            <person name="Copeland A."/>
            <person name="Barry K.W."/>
            <person name="Cichocki N."/>
            <person name="Veneault-Fourrey C."/>
            <person name="LaButti K."/>
            <person name="Lindquist E.A."/>
            <person name="Lipzen A."/>
            <person name="Lundell T."/>
            <person name="Morin E."/>
            <person name="Murat C."/>
            <person name="Riley R."/>
            <person name="Ohm R."/>
            <person name="Sun H."/>
            <person name="Tunlid A."/>
            <person name="Henrissat B."/>
            <person name="Grigoriev I.V."/>
            <person name="Hibbett D.S."/>
            <person name="Martin F."/>
        </authorList>
    </citation>
    <scope>NUCLEOTIDE SEQUENCE [LARGE SCALE GENOMIC DNA]</scope>
    <source>
        <strain evidence="9 10">FD-317 M1</strain>
    </source>
</reference>
<dbReference type="SUPFAM" id="SSF57701">
    <property type="entry name" value="Zn2/Cys6 DNA-binding domain"/>
    <property type="match status" value="1"/>
</dbReference>
<keyword evidence="4" id="KW-0804">Transcription</keyword>
<dbReference type="CDD" id="cd12148">
    <property type="entry name" value="fungal_TF_MHR"/>
    <property type="match status" value="1"/>
</dbReference>
<dbReference type="Gene3D" id="4.10.240.10">
    <property type="entry name" value="Zn(2)-C6 fungal-type DNA-binding domain"/>
    <property type="match status" value="1"/>
</dbReference>
<evidence type="ECO:0000256" key="6">
    <source>
        <dbReference type="SAM" id="Coils"/>
    </source>
</evidence>
<proteinExistence type="predicted"/>
<dbReference type="PROSITE" id="PS50073">
    <property type="entry name" value="COPPER_FIST_2"/>
    <property type="match status" value="1"/>
</dbReference>
<evidence type="ECO:0000256" key="4">
    <source>
        <dbReference type="ARBA" id="ARBA00023163"/>
    </source>
</evidence>
<dbReference type="PANTHER" id="PTHR47338:SF29">
    <property type="entry name" value="ZN(2)-C6 FUNGAL-TYPE DOMAIN-CONTAINING PROTEIN"/>
    <property type="match status" value="1"/>
</dbReference>
<dbReference type="PANTHER" id="PTHR47338">
    <property type="entry name" value="ZN(II)2CYS6 TRANSCRIPTION FACTOR (EUROFUNG)-RELATED"/>
    <property type="match status" value="1"/>
</dbReference>
<sequence length="576" mass="63136">MSSGSSVSTPRQFIFKQPTKSLPRGKACLNCRLHKIKCDGVKPICGSCVRIPRDDECKYNAGTSKRNELERRVTRLKARIRELENPETSGSGPQLMNSYFSTNAEITASSSPSSDYSGSSRLGHDPLLGFPDPSISILTILLNNFLPSASQFGFFLNLERFKTTALPEVPFGDSCKPSPALLSSVYLWGAHLSPVDTLRSHETVFLDRALQQVSVEISSATHSAGTMHSIQAEILLSTYFLRKSQLLEAEFHLNGALSLSQSAGLHQIRSDRVFPSSLMGAVTQTDSLLPPARDVIEEGERINGFWAVYCLHRVMLLTLDNFTHRFGGLDSPCREIDTPWPCEYGYGLYNGGILGHSTIDQFMNDLNPVSESIFDSSSYPKAVVLLHAATGLTHRFRRGLETEDASALFTHESFHLSKLITRFHFSLPPLNTEDFHAGASLPPAKNFLILTHVLVSCAYMQIQRIFSSCGVPGALQGCIRTAQNVIRTLTDVNRLRLQHLNPIVGTLCAMACSIFGDQLTRMEILGARDLDDLGSVAPVDPAVLREGLEAGITAMSVLAMDSPLIGNSLVMIPFFA</sequence>
<evidence type="ECO:0000259" key="7">
    <source>
        <dbReference type="PROSITE" id="PS50048"/>
    </source>
</evidence>
<keyword evidence="2" id="KW-0479">Metal-binding</keyword>
<dbReference type="Proteomes" id="UP000053593">
    <property type="component" value="Unassembled WGS sequence"/>
</dbReference>
<dbReference type="InterPro" id="IPR007219">
    <property type="entry name" value="XnlR_reg_dom"/>
</dbReference>
<dbReference type="PROSITE" id="PS00463">
    <property type="entry name" value="ZN2_CY6_FUNGAL_1"/>
    <property type="match status" value="1"/>
</dbReference>
<feature type="coiled-coil region" evidence="6">
    <location>
        <begin position="59"/>
        <end position="86"/>
    </location>
</feature>
<dbReference type="InterPro" id="IPR050815">
    <property type="entry name" value="TF_fung"/>
</dbReference>
<dbReference type="CDD" id="cd00067">
    <property type="entry name" value="GAL4"/>
    <property type="match status" value="1"/>
</dbReference>
<comment type="subcellular location">
    <subcellularLocation>
        <location evidence="1">Nucleus</location>
    </subcellularLocation>
</comment>
<dbReference type="InterPro" id="IPR036864">
    <property type="entry name" value="Zn2-C6_fun-type_DNA-bd_sf"/>
</dbReference>
<dbReference type="AlphaFoldDB" id="A0A0D0BQD3"/>
<dbReference type="SMART" id="SM00066">
    <property type="entry name" value="GAL4"/>
    <property type="match status" value="1"/>
</dbReference>
<keyword evidence="5" id="KW-0539">Nucleus</keyword>
<dbReference type="Pfam" id="PF00172">
    <property type="entry name" value="Zn_clus"/>
    <property type="match status" value="1"/>
</dbReference>
<evidence type="ECO:0000256" key="2">
    <source>
        <dbReference type="ARBA" id="ARBA00022723"/>
    </source>
</evidence>
<dbReference type="EMBL" id="KN834791">
    <property type="protein sequence ID" value="KIK57326.1"/>
    <property type="molecule type" value="Genomic_DNA"/>
</dbReference>
<keyword evidence="6" id="KW-0175">Coiled coil</keyword>
<evidence type="ECO:0000313" key="9">
    <source>
        <dbReference type="EMBL" id="KIK57326.1"/>
    </source>
</evidence>
<organism evidence="9 10">
    <name type="scientific">Collybiopsis luxurians FD-317 M1</name>
    <dbReference type="NCBI Taxonomy" id="944289"/>
    <lineage>
        <taxon>Eukaryota</taxon>
        <taxon>Fungi</taxon>
        <taxon>Dikarya</taxon>
        <taxon>Basidiomycota</taxon>
        <taxon>Agaricomycotina</taxon>
        <taxon>Agaricomycetes</taxon>
        <taxon>Agaricomycetidae</taxon>
        <taxon>Agaricales</taxon>
        <taxon>Marasmiineae</taxon>
        <taxon>Omphalotaceae</taxon>
        <taxon>Collybiopsis</taxon>
        <taxon>Collybiopsis luxurians</taxon>
    </lineage>
</organism>
<dbReference type="GO" id="GO:0006351">
    <property type="term" value="P:DNA-templated transcription"/>
    <property type="evidence" value="ECO:0007669"/>
    <property type="project" value="InterPro"/>
</dbReference>
<dbReference type="PROSITE" id="PS50048">
    <property type="entry name" value="ZN2_CY6_FUNGAL_2"/>
    <property type="match status" value="1"/>
</dbReference>
<keyword evidence="10" id="KW-1185">Reference proteome</keyword>
<evidence type="ECO:0000256" key="5">
    <source>
        <dbReference type="ARBA" id="ARBA00023242"/>
    </source>
</evidence>
<evidence type="ECO:0008006" key="11">
    <source>
        <dbReference type="Google" id="ProtNLM"/>
    </source>
</evidence>
<dbReference type="GO" id="GO:0000981">
    <property type="term" value="F:DNA-binding transcription factor activity, RNA polymerase II-specific"/>
    <property type="evidence" value="ECO:0007669"/>
    <property type="project" value="InterPro"/>
</dbReference>
<feature type="domain" description="Zn(2)-C6 fungal-type" evidence="7">
    <location>
        <begin position="27"/>
        <end position="59"/>
    </location>
</feature>
<dbReference type="GO" id="GO:0003677">
    <property type="term" value="F:DNA binding"/>
    <property type="evidence" value="ECO:0007669"/>
    <property type="project" value="InterPro"/>
</dbReference>
<dbReference type="HOGENOM" id="CLU_022337_1_1_1"/>
<dbReference type="GO" id="GO:0008270">
    <property type="term" value="F:zinc ion binding"/>
    <property type="evidence" value="ECO:0007669"/>
    <property type="project" value="InterPro"/>
</dbReference>
<dbReference type="GO" id="GO:0005507">
    <property type="term" value="F:copper ion binding"/>
    <property type="evidence" value="ECO:0007669"/>
    <property type="project" value="InterPro"/>
</dbReference>
<keyword evidence="3" id="KW-0805">Transcription regulation</keyword>
<evidence type="ECO:0000256" key="3">
    <source>
        <dbReference type="ARBA" id="ARBA00023015"/>
    </source>
</evidence>
<gene>
    <name evidence="9" type="ORF">GYMLUDRAFT_263098</name>
</gene>
<accession>A0A0D0BQD3</accession>
<protein>
    <recommendedName>
        <fullName evidence="11">Zn(2)-C6 fungal-type domain-containing protein</fullName>
    </recommendedName>
</protein>
<name>A0A0D0BQD3_9AGAR</name>
<dbReference type="InterPro" id="IPR001083">
    <property type="entry name" value="Cu_fist_DNA-bd_dom"/>
</dbReference>
<dbReference type="GO" id="GO:0005634">
    <property type="term" value="C:nucleus"/>
    <property type="evidence" value="ECO:0007669"/>
    <property type="project" value="UniProtKB-SubCell"/>
</dbReference>
<evidence type="ECO:0000256" key="1">
    <source>
        <dbReference type="ARBA" id="ARBA00004123"/>
    </source>
</evidence>
<dbReference type="InterPro" id="IPR001138">
    <property type="entry name" value="Zn2Cys6_DnaBD"/>
</dbReference>